<name>A0A2P5HPD8_DIAHE</name>
<sequence>MAKVIGALGFSDPLPDIRFKYHANDTSPCSVDGLRSPSVDVMNITQRDAPGQSPTRGPSTHPPPSTSKASPSCATRAHAAQNLRDQDEVRRAAHLNVWRVLTPPPQDVPVGCL</sequence>
<gene>
    <name evidence="2" type="ORF">DHEL01_v209487</name>
</gene>
<evidence type="ECO:0000256" key="1">
    <source>
        <dbReference type="SAM" id="MobiDB-lite"/>
    </source>
</evidence>
<keyword evidence="3" id="KW-1185">Reference proteome</keyword>
<protein>
    <submittedName>
        <fullName evidence="2">Uncharacterized protein</fullName>
    </submittedName>
</protein>
<accession>A0A2P5HPD8</accession>
<comment type="caution">
    <text evidence="2">The sequence shown here is derived from an EMBL/GenBank/DDBJ whole genome shotgun (WGS) entry which is preliminary data.</text>
</comment>
<dbReference type="AlphaFoldDB" id="A0A2P5HPD8"/>
<dbReference type="InParanoid" id="A0A2P5HPD8"/>
<reference evidence="2" key="1">
    <citation type="submission" date="2017-09" db="EMBL/GenBank/DDBJ databases">
        <title>Polyketide synthases of a Diaporthe helianthi virulent isolate.</title>
        <authorList>
            <person name="Baroncelli R."/>
        </authorList>
    </citation>
    <scope>NUCLEOTIDE SEQUENCE [LARGE SCALE GENOMIC DNA]</scope>
    <source>
        <strain evidence="2">7/96</strain>
    </source>
</reference>
<organism evidence="2 3">
    <name type="scientific">Diaporthe helianthi</name>
    <dbReference type="NCBI Taxonomy" id="158607"/>
    <lineage>
        <taxon>Eukaryota</taxon>
        <taxon>Fungi</taxon>
        <taxon>Dikarya</taxon>
        <taxon>Ascomycota</taxon>
        <taxon>Pezizomycotina</taxon>
        <taxon>Sordariomycetes</taxon>
        <taxon>Sordariomycetidae</taxon>
        <taxon>Diaporthales</taxon>
        <taxon>Diaporthaceae</taxon>
        <taxon>Diaporthe</taxon>
    </lineage>
</organism>
<proteinExistence type="predicted"/>
<feature type="region of interest" description="Disordered" evidence="1">
    <location>
        <begin position="25"/>
        <end position="87"/>
    </location>
</feature>
<dbReference type="Proteomes" id="UP000094444">
    <property type="component" value="Unassembled WGS sequence"/>
</dbReference>
<dbReference type="OrthoDB" id="412788at2759"/>
<dbReference type="EMBL" id="MAVT02001078">
    <property type="protein sequence ID" value="POS72122.1"/>
    <property type="molecule type" value="Genomic_DNA"/>
</dbReference>
<evidence type="ECO:0000313" key="3">
    <source>
        <dbReference type="Proteomes" id="UP000094444"/>
    </source>
</evidence>
<evidence type="ECO:0000313" key="2">
    <source>
        <dbReference type="EMBL" id="POS72122.1"/>
    </source>
</evidence>